<dbReference type="GO" id="GO:0022841">
    <property type="term" value="F:potassium ion leak channel activity"/>
    <property type="evidence" value="ECO:0007669"/>
    <property type="project" value="TreeGrafter"/>
</dbReference>
<evidence type="ECO:0000313" key="16">
    <source>
        <dbReference type="WBParaSite" id="PSAMB.scaffold1358size32551.g12628.t1"/>
    </source>
</evidence>
<evidence type="ECO:0000256" key="5">
    <source>
        <dbReference type="ARBA" id="ARBA00022692"/>
    </source>
</evidence>
<evidence type="ECO:0000256" key="9">
    <source>
        <dbReference type="ARBA" id="ARBA00023065"/>
    </source>
</evidence>
<keyword evidence="4" id="KW-0633">Potassium transport</keyword>
<dbReference type="GO" id="GO:0015271">
    <property type="term" value="F:outward rectifier potassium channel activity"/>
    <property type="evidence" value="ECO:0007669"/>
    <property type="project" value="TreeGrafter"/>
</dbReference>
<dbReference type="InterPro" id="IPR013099">
    <property type="entry name" value="K_chnl_dom"/>
</dbReference>
<evidence type="ECO:0000256" key="7">
    <source>
        <dbReference type="ARBA" id="ARBA00022958"/>
    </source>
</evidence>
<dbReference type="PANTHER" id="PTHR11003:SF322">
    <property type="entry name" value="POTASSIUM CHANNEL DOMAIN-CONTAINING PROTEIN"/>
    <property type="match status" value="1"/>
</dbReference>
<evidence type="ECO:0000256" key="2">
    <source>
        <dbReference type="ARBA" id="ARBA00006666"/>
    </source>
</evidence>
<feature type="region of interest" description="Disordered" evidence="12">
    <location>
        <begin position="410"/>
        <end position="433"/>
    </location>
</feature>
<evidence type="ECO:0000256" key="1">
    <source>
        <dbReference type="ARBA" id="ARBA00004141"/>
    </source>
</evidence>
<organism evidence="15 16">
    <name type="scientific">Plectus sambesii</name>
    <dbReference type="NCBI Taxonomy" id="2011161"/>
    <lineage>
        <taxon>Eukaryota</taxon>
        <taxon>Metazoa</taxon>
        <taxon>Ecdysozoa</taxon>
        <taxon>Nematoda</taxon>
        <taxon>Chromadorea</taxon>
        <taxon>Plectida</taxon>
        <taxon>Plectina</taxon>
        <taxon>Plectoidea</taxon>
        <taxon>Plectidae</taxon>
        <taxon>Plectus</taxon>
    </lineage>
</organism>
<dbReference type="PRINTS" id="PR01095">
    <property type="entry name" value="TASKCHANNEL"/>
</dbReference>
<feature type="transmembrane region" description="Helical" evidence="13">
    <location>
        <begin position="158"/>
        <end position="176"/>
    </location>
</feature>
<feature type="transmembrane region" description="Helical" evidence="13">
    <location>
        <begin position="295"/>
        <end position="319"/>
    </location>
</feature>
<evidence type="ECO:0000256" key="4">
    <source>
        <dbReference type="ARBA" id="ARBA00022538"/>
    </source>
</evidence>
<keyword evidence="10 13" id="KW-0472">Membrane</keyword>
<dbReference type="Proteomes" id="UP000887566">
    <property type="component" value="Unplaced"/>
</dbReference>
<dbReference type="WBParaSite" id="PSAMB.scaffold1358size32551.g12628.t1">
    <property type="protein sequence ID" value="PSAMB.scaffold1358size32551.g12628.t1"/>
    <property type="gene ID" value="PSAMB.scaffold1358size32551.g12628"/>
</dbReference>
<evidence type="ECO:0000256" key="11">
    <source>
        <dbReference type="ARBA" id="ARBA00023303"/>
    </source>
</evidence>
<evidence type="ECO:0000256" key="13">
    <source>
        <dbReference type="SAM" id="Phobius"/>
    </source>
</evidence>
<keyword evidence="8 13" id="KW-1133">Transmembrane helix</keyword>
<keyword evidence="7" id="KW-0630">Potassium</keyword>
<evidence type="ECO:0000256" key="12">
    <source>
        <dbReference type="SAM" id="MobiDB-lite"/>
    </source>
</evidence>
<accession>A0A914UY41</accession>
<proteinExistence type="inferred from homology"/>
<sequence>MRQTVIDGVGALVKSAADMLSRRLDWKSWSRGSVRRRAQSRFQKRLLRTLKILLPHVGLTLLLLTYIGVGALIFQWLEGSKELERRREKLLDVMRIYRLIFNETNVMCNEDTRLNSSQVERRLHPLLNILSRTHEYDERFTEEDQMWTDDESELSAKWTWSAAVLYALTVITTTGYDHVTPSTNAGRLFTVFFGLLGIPLMFITAADIGKFLSEMVTRSYSKLLQFGRWIGEKCAACREKFRKSKDDDSLEEGKCRANGDVQKDTKSLGDDDLLDEEQRVELPILSYFGLILGNVIYLCMIVFYVIVGLAVITMCVDLASSQLKVFFTKLHYFGRKFRGARGAFANMSDDIREAMKIIAALKKTRPSKERITLEDLKRFLEVQEQILHQPFVPSNVGIFRWIEDEEKSSQAGRTSSMAQASLKHTNSEPMLYM</sequence>
<keyword evidence="6" id="KW-0631">Potassium channel</keyword>
<evidence type="ECO:0000313" key="15">
    <source>
        <dbReference type="Proteomes" id="UP000887566"/>
    </source>
</evidence>
<keyword evidence="15" id="KW-1185">Reference proteome</keyword>
<keyword evidence="5 13" id="KW-0812">Transmembrane</keyword>
<keyword evidence="11" id="KW-0407">Ion channel</keyword>
<evidence type="ECO:0000256" key="6">
    <source>
        <dbReference type="ARBA" id="ARBA00022826"/>
    </source>
</evidence>
<reference evidence="16" key="1">
    <citation type="submission" date="2022-11" db="UniProtKB">
        <authorList>
            <consortium name="WormBaseParasite"/>
        </authorList>
    </citation>
    <scope>IDENTIFICATION</scope>
</reference>
<evidence type="ECO:0000256" key="10">
    <source>
        <dbReference type="ARBA" id="ARBA00023136"/>
    </source>
</evidence>
<name>A0A914UY41_9BILA</name>
<dbReference type="InterPro" id="IPR003280">
    <property type="entry name" value="2pore_dom_K_chnl"/>
</dbReference>
<feature type="domain" description="Potassium channel" evidence="14">
    <location>
        <begin position="155"/>
        <end position="213"/>
    </location>
</feature>
<dbReference type="Gene3D" id="1.10.287.70">
    <property type="match status" value="1"/>
</dbReference>
<dbReference type="InterPro" id="IPR003092">
    <property type="entry name" value="2pore_dom_K_chnl_TASK"/>
</dbReference>
<protein>
    <submittedName>
        <fullName evidence="16">Potassium channel domain-containing protein</fullName>
    </submittedName>
</protein>
<evidence type="ECO:0000256" key="8">
    <source>
        <dbReference type="ARBA" id="ARBA00022989"/>
    </source>
</evidence>
<dbReference type="GO" id="GO:0005886">
    <property type="term" value="C:plasma membrane"/>
    <property type="evidence" value="ECO:0007669"/>
    <property type="project" value="TreeGrafter"/>
</dbReference>
<comment type="subcellular location">
    <subcellularLocation>
        <location evidence="1">Membrane</location>
        <topology evidence="1">Multi-pass membrane protein</topology>
    </subcellularLocation>
</comment>
<evidence type="ECO:0000259" key="14">
    <source>
        <dbReference type="Pfam" id="PF07885"/>
    </source>
</evidence>
<dbReference type="GO" id="GO:0030322">
    <property type="term" value="P:stabilization of membrane potential"/>
    <property type="evidence" value="ECO:0007669"/>
    <property type="project" value="TreeGrafter"/>
</dbReference>
<dbReference type="AlphaFoldDB" id="A0A914UY41"/>
<dbReference type="Pfam" id="PF07885">
    <property type="entry name" value="Ion_trans_2"/>
    <property type="match status" value="1"/>
</dbReference>
<dbReference type="SUPFAM" id="SSF81324">
    <property type="entry name" value="Voltage-gated potassium channels"/>
    <property type="match status" value="1"/>
</dbReference>
<evidence type="ECO:0000256" key="3">
    <source>
        <dbReference type="ARBA" id="ARBA00022448"/>
    </source>
</evidence>
<feature type="transmembrane region" description="Helical" evidence="13">
    <location>
        <begin position="52"/>
        <end position="77"/>
    </location>
</feature>
<comment type="similarity">
    <text evidence="2">Belongs to the two pore domain potassium channel (TC 1.A.1.8) family.</text>
</comment>
<feature type="transmembrane region" description="Helical" evidence="13">
    <location>
        <begin position="188"/>
        <end position="206"/>
    </location>
</feature>
<dbReference type="PANTHER" id="PTHR11003">
    <property type="entry name" value="POTASSIUM CHANNEL, SUBFAMILY K"/>
    <property type="match status" value="1"/>
</dbReference>
<keyword evidence="9" id="KW-0406">Ion transport</keyword>
<keyword evidence="3" id="KW-0813">Transport</keyword>